<dbReference type="CDD" id="cd12325">
    <property type="entry name" value="RRM1_hnRNPA_hnRNPD_like"/>
    <property type="match status" value="1"/>
</dbReference>
<dbReference type="PANTHER" id="PTHR48033:SF10">
    <property type="entry name" value="RNA-BINDING PROTEIN SQUID"/>
    <property type="match status" value="1"/>
</dbReference>
<dbReference type="FunFam" id="3.30.70.330:FF:000580">
    <property type="entry name" value="RNA-binding (RRM/RBD/RNP motifs) family protein"/>
    <property type="match status" value="1"/>
</dbReference>
<dbReference type="STRING" id="157652.A0A371FQK7"/>
<dbReference type="AlphaFoldDB" id="A0A371FQK7"/>
<reference evidence="6" key="1">
    <citation type="submission" date="2018-05" db="EMBL/GenBank/DDBJ databases">
        <title>Draft genome of Mucuna pruriens seed.</title>
        <authorList>
            <person name="Nnadi N.E."/>
            <person name="Vos R."/>
            <person name="Hasami M.H."/>
            <person name="Devisetty U.K."/>
            <person name="Aguiy J.C."/>
        </authorList>
    </citation>
    <scope>NUCLEOTIDE SEQUENCE [LARGE SCALE GENOMIC DNA]</scope>
    <source>
        <strain evidence="6">JCA_2017</strain>
    </source>
</reference>
<feature type="region of interest" description="Disordered" evidence="4">
    <location>
        <begin position="324"/>
        <end position="350"/>
    </location>
</feature>
<dbReference type="Pfam" id="PF00076">
    <property type="entry name" value="RRM_1"/>
    <property type="match status" value="2"/>
</dbReference>
<evidence type="ECO:0000256" key="2">
    <source>
        <dbReference type="ARBA" id="ARBA00023242"/>
    </source>
</evidence>
<dbReference type="GO" id="GO:0005654">
    <property type="term" value="C:nucleoplasm"/>
    <property type="evidence" value="ECO:0007669"/>
    <property type="project" value="TreeGrafter"/>
</dbReference>
<evidence type="ECO:0000313" key="6">
    <source>
        <dbReference type="EMBL" id="RDX80614.1"/>
    </source>
</evidence>
<dbReference type="SMART" id="SM00360">
    <property type="entry name" value="RRM"/>
    <property type="match status" value="2"/>
</dbReference>
<proteinExistence type="predicted"/>
<keyword evidence="6" id="KW-0687">Ribonucleoprotein</keyword>
<gene>
    <name evidence="6" type="primary">RNP1</name>
    <name evidence="6" type="ORF">CR513_38816</name>
</gene>
<evidence type="ECO:0000259" key="5">
    <source>
        <dbReference type="PROSITE" id="PS50102"/>
    </source>
</evidence>
<feature type="non-terminal residue" evidence="6">
    <location>
        <position position="1"/>
    </location>
</feature>
<dbReference type="OrthoDB" id="1875751at2759"/>
<dbReference type="PROSITE" id="PS50102">
    <property type="entry name" value="RRM"/>
    <property type="match status" value="2"/>
</dbReference>
<evidence type="ECO:0000313" key="7">
    <source>
        <dbReference type="Proteomes" id="UP000257109"/>
    </source>
</evidence>
<name>A0A371FQK7_MUCPR</name>
<keyword evidence="7" id="KW-1185">Reference proteome</keyword>
<dbReference type="FunFam" id="3.30.70.330:FF:000051">
    <property type="entry name" value="Heterogeneous nuclear ribonucleoprotein 1"/>
    <property type="match status" value="1"/>
</dbReference>
<evidence type="ECO:0000256" key="1">
    <source>
        <dbReference type="ARBA" id="ARBA00004123"/>
    </source>
</evidence>
<organism evidence="6 7">
    <name type="scientific">Mucuna pruriens</name>
    <name type="common">Velvet bean</name>
    <name type="synonym">Dolichos pruriens</name>
    <dbReference type="NCBI Taxonomy" id="157652"/>
    <lineage>
        <taxon>Eukaryota</taxon>
        <taxon>Viridiplantae</taxon>
        <taxon>Streptophyta</taxon>
        <taxon>Embryophyta</taxon>
        <taxon>Tracheophyta</taxon>
        <taxon>Spermatophyta</taxon>
        <taxon>Magnoliopsida</taxon>
        <taxon>eudicotyledons</taxon>
        <taxon>Gunneridae</taxon>
        <taxon>Pentapetalae</taxon>
        <taxon>rosids</taxon>
        <taxon>fabids</taxon>
        <taxon>Fabales</taxon>
        <taxon>Fabaceae</taxon>
        <taxon>Papilionoideae</taxon>
        <taxon>50 kb inversion clade</taxon>
        <taxon>NPAAA clade</taxon>
        <taxon>indigoferoid/millettioid clade</taxon>
        <taxon>Phaseoleae</taxon>
        <taxon>Mucuna</taxon>
    </lineage>
</organism>
<dbReference type="InterPro" id="IPR035979">
    <property type="entry name" value="RBD_domain_sf"/>
</dbReference>
<feature type="domain" description="RRM" evidence="5">
    <location>
        <begin position="125"/>
        <end position="203"/>
    </location>
</feature>
<accession>A0A371FQK7</accession>
<dbReference type="InterPro" id="IPR000504">
    <property type="entry name" value="RRM_dom"/>
</dbReference>
<dbReference type="EMBL" id="QJKJ01008156">
    <property type="protein sequence ID" value="RDX80614.1"/>
    <property type="molecule type" value="Genomic_DNA"/>
</dbReference>
<comment type="subcellular location">
    <subcellularLocation>
        <location evidence="1">Nucleus</location>
    </subcellularLocation>
</comment>
<comment type="caution">
    <text evidence="6">The sequence shown here is derived from an EMBL/GenBank/DDBJ whole genome shotgun (WGS) entry which is preliminary data.</text>
</comment>
<sequence length="350" mass="38061">MDFYVSQPSQLESDAHAYNLDDHSKPSFNRRDSSSGKLFVGGISWETSQESFFNYFSKYGEVTDSVIMTNKLSGRPRGFGFVTFADSVVADEVLAQEHTIDGRVVEVKRTVPREDMEVIGVLKTKKIFVGGIPQFFTDDELREYFSSYGDVIECQIMLDHKTGRSRGFGFVTFDNEDSVDNVFAVGKIHEIGGKQVEIKRAEPKRSGVDYSSTSRKSYGGFGNGMDGYGGNSSRNRNHGKRGGQYTDSGMNGAYSHFEGSFGGSAATAYGGYCGYGYGYGYGGPMYCFGGYGVNSYGNPGAYGSTTSYGDGNAYGRTGSFNRTGGYDSGKVADEKDDGPTNGRRISRSVV</sequence>
<dbReference type="GO" id="GO:0000785">
    <property type="term" value="C:chromatin"/>
    <property type="evidence" value="ECO:0007669"/>
    <property type="project" value="TreeGrafter"/>
</dbReference>
<dbReference type="PANTHER" id="PTHR48033">
    <property type="entry name" value="RNA-BINDING (RRM/RBD/RNP MOTIFS) FAMILY PROTEIN"/>
    <property type="match status" value="1"/>
</dbReference>
<protein>
    <submittedName>
        <fullName evidence="6">Heterogeneous nuclear ribonucleoprotein 1</fullName>
    </submittedName>
</protein>
<evidence type="ECO:0000256" key="4">
    <source>
        <dbReference type="SAM" id="MobiDB-lite"/>
    </source>
</evidence>
<dbReference type="SUPFAM" id="SSF54928">
    <property type="entry name" value="RNA-binding domain, RBD"/>
    <property type="match status" value="2"/>
</dbReference>
<dbReference type="GO" id="GO:0010468">
    <property type="term" value="P:regulation of gene expression"/>
    <property type="evidence" value="ECO:0007669"/>
    <property type="project" value="TreeGrafter"/>
</dbReference>
<keyword evidence="2" id="KW-0539">Nucleus</keyword>
<dbReference type="InterPro" id="IPR012677">
    <property type="entry name" value="Nucleotide-bd_a/b_plait_sf"/>
</dbReference>
<dbReference type="Proteomes" id="UP000257109">
    <property type="component" value="Unassembled WGS sequence"/>
</dbReference>
<keyword evidence="3" id="KW-0694">RNA-binding</keyword>
<evidence type="ECO:0000256" key="3">
    <source>
        <dbReference type="PROSITE-ProRule" id="PRU00176"/>
    </source>
</evidence>
<feature type="domain" description="RRM" evidence="5">
    <location>
        <begin position="36"/>
        <end position="112"/>
    </location>
</feature>
<dbReference type="GO" id="GO:0003723">
    <property type="term" value="F:RNA binding"/>
    <property type="evidence" value="ECO:0007669"/>
    <property type="project" value="UniProtKB-UniRule"/>
</dbReference>
<dbReference type="Gene3D" id="3.30.70.330">
    <property type="match status" value="2"/>
</dbReference>
<dbReference type="GO" id="GO:1990904">
    <property type="term" value="C:ribonucleoprotein complex"/>
    <property type="evidence" value="ECO:0007669"/>
    <property type="project" value="UniProtKB-KW"/>
</dbReference>